<organism evidence="2">
    <name type="scientific">marine sediment metagenome</name>
    <dbReference type="NCBI Taxonomy" id="412755"/>
    <lineage>
        <taxon>unclassified sequences</taxon>
        <taxon>metagenomes</taxon>
        <taxon>ecological metagenomes</taxon>
    </lineage>
</organism>
<feature type="transmembrane region" description="Helical" evidence="1">
    <location>
        <begin position="109"/>
        <end position="130"/>
    </location>
</feature>
<keyword evidence="1" id="KW-1133">Transmembrane helix</keyword>
<protein>
    <submittedName>
        <fullName evidence="2">Uncharacterized protein</fullName>
    </submittedName>
</protein>
<evidence type="ECO:0000313" key="2">
    <source>
        <dbReference type="EMBL" id="KKL77532.1"/>
    </source>
</evidence>
<accession>A0A0F9HQU7</accession>
<dbReference type="AlphaFoldDB" id="A0A0F9HQU7"/>
<dbReference type="EMBL" id="LAZR01023725">
    <property type="protein sequence ID" value="KKL77532.1"/>
    <property type="molecule type" value="Genomic_DNA"/>
</dbReference>
<keyword evidence="1" id="KW-0472">Membrane</keyword>
<gene>
    <name evidence="2" type="ORF">LCGC14_2034000</name>
</gene>
<proteinExistence type="predicted"/>
<name>A0A0F9HQU7_9ZZZZ</name>
<sequence length="144" mass="15047">NIEETTTNESGHFINATTDTLGSVSNVNFISASLVSVLNASNGVVIGEGNFTFSSTAGTIVGTSGRTENYTVNITYVTILPSQGGLDAESVIGNQTAGLVTFSSTATNLYSITATILIIILISILFIVGISAMRRSQKVENEFT</sequence>
<reference evidence="2" key="1">
    <citation type="journal article" date="2015" name="Nature">
        <title>Complex archaea that bridge the gap between prokaryotes and eukaryotes.</title>
        <authorList>
            <person name="Spang A."/>
            <person name="Saw J.H."/>
            <person name="Jorgensen S.L."/>
            <person name="Zaremba-Niedzwiedzka K."/>
            <person name="Martijn J."/>
            <person name="Lind A.E."/>
            <person name="van Eijk R."/>
            <person name="Schleper C."/>
            <person name="Guy L."/>
            <person name="Ettema T.J."/>
        </authorList>
    </citation>
    <scope>NUCLEOTIDE SEQUENCE</scope>
</reference>
<keyword evidence="1" id="KW-0812">Transmembrane</keyword>
<feature type="non-terminal residue" evidence="2">
    <location>
        <position position="1"/>
    </location>
</feature>
<evidence type="ECO:0000256" key="1">
    <source>
        <dbReference type="SAM" id="Phobius"/>
    </source>
</evidence>
<comment type="caution">
    <text evidence="2">The sequence shown here is derived from an EMBL/GenBank/DDBJ whole genome shotgun (WGS) entry which is preliminary data.</text>
</comment>